<accession>A0A9P9F2L9</accession>
<evidence type="ECO:0000313" key="2">
    <source>
        <dbReference type="EMBL" id="KAH7150444.1"/>
    </source>
</evidence>
<gene>
    <name evidence="2" type="ORF">B0J13DRAFT_550170</name>
</gene>
<evidence type="ECO:0000313" key="3">
    <source>
        <dbReference type="Proteomes" id="UP000717696"/>
    </source>
</evidence>
<dbReference type="InterPro" id="IPR027417">
    <property type="entry name" value="P-loop_NTPase"/>
</dbReference>
<dbReference type="AlphaFoldDB" id="A0A9P9F2L9"/>
<sequence length="320" mass="36414">MPLTPAELDFLRENPLPPPPDRWGVVCCCSAAFGNGIGFEPKEAIWRRILNKTMGDGLRSVYYETYPEEWRCNFDKNGLITLSNLGYRASPENSGHTDQYTDVTRQTEGVMLVYDVMSRESFNSFPRIYQTIFRSAADNARIFAYLERPAPAKEPTGIMQYISRFLCPMFLLREPASTAATPRWQRRRKRTSRWKSWKQAVKGSSNRRGSEEVQKPAVVSAPPKPPKPTLEQIRAKAEALGIQPGVFPFVVLGREMAVDPEHQWQVSREEGEAFAREIGADFHLIRTDENNPQSYDVTDDLIPRIMLRRVFGLGPGSITK</sequence>
<proteinExistence type="predicted"/>
<dbReference type="EMBL" id="JAGMUU010000006">
    <property type="protein sequence ID" value="KAH7150444.1"/>
    <property type="molecule type" value="Genomic_DNA"/>
</dbReference>
<keyword evidence="3" id="KW-1185">Reference proteome</keyword>
<feature type="compositionally biased region" description="Basic residues" evidence="1">
    <location>
        <begin position="184"/>
        <end position="196"/>
    </location>
</feature>
<organism evidence="2 3">
    <name type="scientific">Dactylonectria estremocensis</name>
    <dbReference type="NCBI Taxonomy" id="1079267"/>
    <lineage>
        <taxon>Eukaryota</taxon>
        <taxon>Fungi</taxon>
        <taxon>Dikarya</taxon>
        <taxon>Ascomycota</taxon>
        <taxon>Pezizomycotina</taxon>
        <taxon>Sordariomycetes</taxon>
        <taxon>Hypocreomycetidae</taxon>
        <taxon>Hypocreales</taxon>
        <taxon>Nectriaceae</taxon>
        <taxon>Dactylonectria</taxon>
    </lineage>
</organism>
<name>A0A9P9F2L9_9HYPO</name>
<dbReference type="Gene3D" id="3.40.50.300">
    <property type="entry name" value="P-loop containing nucleotide triphosphate hydrolases"/>
    <property type="match status" value="1"/>
</dbReference>
<dbReference type="OrthoDB" id="10522588at2759"/>
<protein>
    <submittedName>
        <fullName evidence="2">Uncharacterized protein</fullName>
    </submittedName>
</protein>
<dbReference type="Proteomes" id="UP000717696">
    <property type="component" value="Unassembled WGS sequence"/>
</dbReference>
<reference evidence="2" key="1">
    <citation type="journal article" date="2021" name="Nat. Commun.">
        <title>Genetic determinants of endophytism in the Arabidopsis root mycobiome.</title>
        <authorList>
            <person name="Mesny F."/>
            <person name="Miyauchi S."/>
            <person name="Thiergart T."/>
            <person name="Pickel B."/>
            <person name="Atanasova L."/>
            <person name="Karlsson M."/>
            <person name="Huettel B."/>
            <person name="Barry K.W."/>
            <person name="Haridas S."/>
            <person name="Chen C."/>
            <person name="Bauer D."/>
            <person name="Andreopoulos W."/>
            <person name="Pangilinan J."/>
            <person name="LaButti K."/>
            <person name="Riley R."/>
            <person name="Lipzen A."/>
            <person name="Clum A."/>
            <person name="Drula E."/>
            <person name="Henrissat B."/>
            <person name="Kohler A."/>
            <person name="Grigoriev I.V."/>
            <person name="Martin F.M."/>
            <person name="Hacquard S."/>
        </authorList>
    </citation>
    <scope>NUCLEOTIDE SEQUENCE</scope>
    <source>
        <strain evidence="2">MPI-CAGE-AT-0021</strain>
    </source>
</reference>
<comment type="caution">
    <text evidence="2">The sequence shown here is derived from an EMBL/GenBank/DDBJ whole genome shotgun (WGS) entry which is preliminary data.</text>
</comment>
<evidence type="ECO:0000256" key="1">
    <source>
        <dbReference type="SAM" id="MobiDB-lite"/>
    </source>
</evidence>
<feature type="region of interest" description="Disordered" evidence="1">
    <location>
        <begin position="181"/>
        <end position="228"/>
    </location>
</feature>